<dbReference type="InterPro" id="IPR052444">
    <property type="entry name" value="Spz/Toll_ligand-like"/>
</dbReference>
<dbReference type="Gene3D" id="2.10.90.10">
    <property type="entry name" value="Cystine-knot cytokines"/>
    <property type="match status" value="1"/>
</dbReference>
<evidence type="ECO:0000313" key="7">
    <source>
        <dbReference type="EMBL" id="KAK4294944.1"/>
    </source>
</evidence>
<evidence type="ECO:0000313" key="8">
    <source>
        <dbReference type="Proteomes" id="UP001292094"/>
    </source>
</evidence>
<organism evidence="7 8">
    <name type="scientific">Petrolisthes manimaculis</name>
    <dbReference type="NCBI Taxonomy" id="1843537"/>
    <lineage>
        <taxon>Eukaryota</taxon>
        <taxon>Metazoa</taxon>
        <taxon>Ecdysozoa</taxon>
        <taxon>Arthropoda</taxon>
        <taxon>Crustacea</taxon>
        <taxon>Multicrustacea</taxon>
        <taxon>Malacostraca</taxon>
        <taxon>Eumalacostraca</taxon>
        <taxon>Eucarida</taxon>
        <taxon>Decapoda</taxon>
        <taxon>Pleocyemata</taxon>
        <taxon>Anomura</taxon>
        <taxon>Galatheoidea</taxon>
        <taxon>Porcellanidae</taxon>
        <taxon>Petrolisthes</taxon>
    </lineage>
</organism>
<dbReference type="Pfam" id="PF16077">
    <property type="entry name" value="Spaetzle"/>
    <property type="match status" value="1"/>
</dbReference>
<dbReference type="GO" id="GO:0005615">
    <property type="term" value="C:extracellular space"/>
    <property type="evidence" value="ECO:0007669"/>
    <property type="project" value="UniProtKB-ARBA"/>
</dbReference>
<dbReference type="InterPro" id="IPR032104">
    <property type="entry name" value="Spaetzle"/>
</dbReference>
<dbReference type="GO" id="GO:0005121">
    <property type="term" value="F:Toll binding"/>
    <property type="evidence" value="ECO:0007669"/>
    <property type="project" value="TreeGrafter"/>
</dbReference>
<keyword evidence="8" id="KW-1185">Reference proteome</keyword>
<evidence type="ECO:0000256" key="3">
    <source>
        <dbReference type="ARBA" id="ARBA00023180"/>
    </source>
</evidence>
<dbReference type="PANTHER" id="PTHR23199">
    <property type="entry name" value="NEUROTROPHIN 1-RELATED"/>
    <property type="match status" value="1"/>
</dbReference>
<sequence>MGVVVWSVVLWVWLWLVCVLLPTRVSAAYPTTTSFLPALDGDTPDCVQDPRDTFCLKPKKYPKERIVYLLENKMYDLNSLLMDESRDSYTFEARNVQYQPMMIPRPPLPTTPPNLYQPPPAPLYDNEGPYPRYPKSTPTSSSSPNTATTSAAGPPHFVTRYLPPPHPPHPPPRAPPKPQPWWMKIMGNTRHRQRRQSLTTTDLCPYEPDYIMPRAALNNRGTWMYVVNMEEVSSEFTQLVESKKCITDRCSGACNVPLRSSAICQQQYVQKKLMALDTSGNALAMDVFWFPSCCVCKIRPDDG</sequence>
<keyword evidence="3" id="KW-0325">Glycoprotein</keyword>
<keyword evidence="2" id="KW-1015">Disulfide bond</keyword>
<accession>A0AAE1NT36</accession>
<feature type="compositionally biased region" description="Pro residues" evidence="4">
    <location>
        <begin position="103"/>
        <end position="122"/>
    </location>
</feature>
<evidence type="ECO:0000256" key="2">
    <source>
        <dbReference type="ARBA" id="ARBA00023157"/>
    </source>
</evidence>
<dbReference type="SUPFAM" id="SSF57501">
    <property type="entry name" value="Cystine-knot cytokines"/>
    <property type="match status" value="1"/>
</dbReference>
<evidence type="ECO:0000256" key="5">
    <source>
        <dbReference type="SAM" id="SignalP"/>
    </source>
</evidence>
<dbReference type="EMBL" id="JAWZYT010004174">
    <property type="protein sequence ID" value="KAK4294944.1"/>
    <property type="molecule type" value="Genomic_DNA"/>
</dbReference>
<evidence type="ECO:0000259" key="6">
    <source>
        <dbReference type="Pfam" id="PF16077"/>
    </source>
</evidence>
<feature type="region of interest" description="Disordered" evidence="4">
    <location>
        <begin position="102"/>
        <end position="177"/>
    </location>
</feature>
<comment type="caution">
    <text evidence="7">The sequence shown here is derived from an EMBL/GenBank/DDBJ whole genome shotgun (WGS) entry which is preliminary data.</text>
</comment>
<reference evidence="7" key="1">
    <citation type="submission" date="2023-11" db="EMBL/GenBank/DDBJ databases">
        <title>Genome assemblies of two species of porcelain crab, Petrolisthes cinctipes and Petrolisthes manimaculis (Anomura: Porcellanidae).</title>
        <authorList>
            <person name="Angst P."/>
        </authorList>
    </citation>
    <scope>NUCLEOTIDE SEQUENCE</scope>
    <source>
        <strain evidence="7">PB745_02</strain>
        <tissue evidence="7">Gill</tissue>
    </source>
</reference>
<feature type="signal peptide" evidence="5">
    <location>
        <begin position="1"/>
        <end position="27"/>
    </location>
</feature>
<feature type="compositionally biased region" description="Pro residues" evidence="4">
    <location>
        <begin position="162"/>
        <end position="177"/>
    </location>
</feature>
<dbReference type="Proteomes" id="UP001292094">
    <property type="component" value="Unassembled WGS sequence"/>
</dbReference>
<name>A0AAE1NT36_9EUCA</name>
<protein>
    <recommendedName>
        <fullName evidence="6">Spaetzle domain-containing protein</fullName>
    </recommendedName>
</protein>
<dbReference type="GO" id="GO:0045087">
    <property type="term" value="P:innate immune response"/>
    <property type="evidence" value="ECO:0007669"/>
    <property type="project" value="TreeGrafter"/>
</dbReference>
<dbReference type="InterPro" id="IPR029034">
    <property type="entry name" value="Cystine-knot_cytokine"/>
</dbReference>
<dbReference type="GO" id="GO:0021556">
    <property type="term" value="P:central nervous system formation"/>
    <property type="evidence" value="ECO:0007669"/>
    <property type="project" value="TreeGrafter"/>
</dbReference>
<proteinExistence type="predicted"/>
<dbReference type="GO" id="GO:0008083">
    <property type="term" value="F:growth factor activity"/>
    <property type="evidence" value="ECO:0007669"/>
    <property type="project" value="TreeGrafter"/>
</dbReference>
<feature type="chain" id="PRO_5041939973" description="Spaetzle domain-containing protein" evidence="5">
    <location>
        <begin position="28"/>
        <end position="303"/>
    </location>
</feature>
<gene>
    <name evidence="7" type="ORF">Pmani_032469</name>
</gene>
<evidence type="ECO:0000256" key="1">
    <source>
        <dbReference type="ARBA" id="ARBA00022729"/>
    </source>
</evidence>
<feature type="domain" description="Spaetzle" evidence="6">
    <location>
        <begin position="202"/>
        <end position="298"/>
    </location>
</feature>
<dbReference type="PANTHER" id="PTHR23199:SF16">
    <property type="entry name" value="PROTEIN SPAETZLE 5"/>
    <property type="match status" value="1"/>
</dbReference>
<dbReference type="AlphaFoldDB" id="A0AAE1NT36"/>
<evidence type="ECO:0000256" key="4">
    <source>
        <dbReference type="SAM" id="MobiDB-lite"/>
    </source>
</evidence>
<keyword evidence="1 5" id="KW-0732">Signal</keyword>
<feature type="compositionally biased region" description="Low complexity" evidence="4">
    <location>
        <begin position="134"/>
        <end position="155"/>
    </location>
</feature>